<evidence type="ECO:0000313" key="6">
    <source>
        <dbReference type="EMBL" id="MBA8930397.1"/>
    </source>
</evidence>
<sequence length="227" mass="23915">MDTVVAELVAVLLDTDDIEVALRYIADAVSRTLIQRPLVLLTVHHDGQVLTALSAGTELIDGIQHTAAHGPHLACLRTGQPILTTRASDAQRELPAGVHSLCAYPLRAYGKVTGVLALYSRTPDRLSTRTLLAVQAAADSTGLLLNAATHLTRRIAVTAQLRQALRRQVVIDQAIGVIMALLGCDADTALDNLRLAAQPNRCELADVAAGVVASTGLMWPGPGTSGQ</sequence>
<dbReference type="Pfam" id="PF13185">
    <property type="entry name" value="GAF_2"/>
    <property type="match status" value="1"/>
</dbReference>
<dbReference type="SMART" id="SM00065">
    <property type="entry name" value="GAF"/>
    <property type="match status" value="1"/>
</dbReference>
<evidence type="ECO:0000256" key="2">
    <source>
        <dbReference type="ARBA" id="ARBA00022777"/>
    </source>
</evidence>
<dbReference type="SUPFAM" id="SSF52172">
    <property type="entry name" value="CheY-like"/>
    <property type="match status" value="1"/>
</dbReference>
<evidence type="ECO:0000256" key="1">
    <source>
        <dbReference type="ARBA" id="ARBA00022679"/>
    </source>
</evidence>
<dbReference type="InterPro" id="IPR036388">
    <property type="entry name" value="WH-like_DNA-bd_sf"/>
</dbReference>
<evidence type="ECO:0000259" key="5">
    <source>
        <dbReference type="PROSITE" id="PS50921"/>
    </source>
</evidence>
<dbReference type="Gene3D" id="3.30.450.40">
    <property type="match status" value="1"/>
</dbReference>
<dbReference type="InterPro" id="IPR011006">
    <property type="entry name" value="CheY-like_superfamily"/>
</dbReference>
<organism evidence="6 7">
    <name type="scientific">Kutzneria viridogrisea</name>
    <dbReference type="NCBI Taxonomy" id="47990"/>
    <lineage>
        <taxon>Bacteria</taxon>
        <taxon>Bacillati</taxon>
        <taxon>Actinomycetota</taxon>
        <taxon>Actinomycetes</taxon>
        <taxon>Pseudonocardiales</taxon>
        <taxon>Pseudonocardiaceae</taxon>
        <taxon>Kutzneria</taxon>
    </lineage>
</organism>
<dbReference type="PROSITE" id="PS50921">
    <property type="entry name" value="ANTAR"/>
    <property type="match status" value="1"/>
</dbReference>
<protein>
    <submittedName>
        <fullName evidence="6">GAF domain-containing protein</fullName>
    </submittedName>
</protein>
<dbReference type="Gene3D" id="1.10.10.10">
    <property type="entry name" value="Winged helix-like DNA-binding domain superfamily/Winged helix DNA-binding domain"/>
    <property type="match status" value="1"/>
</dbReference>
<name>A0ABR6BV06_9PSEU</name>
<dbReference type="InterPro" id="IPR029016">
    <property type="entry name" value="GAF-like_dom_sf"/>
</dbReference>
<keyword evidence="3" id="KW-0805">Transcription regulation</keyword>
<keyword evidence="1" id="KW-0808">Transferase</keyword>
<dbReference type="InterPro" id="IPR005561">
    <property type="entry name" value="ANTAR"/>
</dbReference>
<dbReference type="EMBL" id="JACJID010000006">
    <property type="protein sequence ID" value="MBA8930397.1"/>
    <property type="molecule type" value="Genomic_DNA"/>
</dbReference>
<dbReference type="InterPro" id="IPR003018">
    <property type="entry name" value="GAF"/>
</dbReference>
<proteinExistence type="predicted"/>
<keyword evidence="7" id="KW-1185">Reference proteome</keyword>
<keyword evidence="2" id="KW-0418">Kinase</keyword>
<evidence type="ECO:0000256" key="3">
    <source>
        <dbReference type="ARBA" id="ARBA00023015"/>
    </source>
</evidence>
<gene>
    <name evidence="6" type="ORF">BC739_007630</name>
</gene>
<dbReference type="Proteomes" id="UP000517916">
    <property type="component" value="Unassembled WGS sequence"/>
</dbReference>
<dbReference type="Pfam" id="PF03861">
    <property type="entry name" value="ANTAR"/>
    <property type="match status" value="1"/>
</dbReference>
<dbReference type="SMART" id="SM01012">
    <property type="entry name" value="ANTAR"/>
    <property type="match status" value="1"/>
</dbReference>
<evidence type="ECO:0000313" key="7">
    <source>
        <dbReference type="Proteomes" id="UP000517916"/>
    </source>
</evidence>
<comment type="caution">
    <text evidence="6">The sequence shown here is derived from an EMBL/GenBank/DDBJ whole genome shotgun (WGS) entry which is preliminary data.</text>
</comment>
<dbReference type="RefSeq" id="WP_025354953.1">
    <property type="nucleotide sequence ID" value="NZ_BAAABQ010000025.1"/>
</dbReference>
<reference evidence="6 7" key="1">
    <citation type="submission" date="2020-08" db="EMBL/GenBank/DDBJ databases">
        <title>Genomic Encyclopedia of Archaeal and Bacterial Type Strains, Phase II (KMG-II): from individual species to whole genera.</title>
        <authorList>
            <person name="Goeker M."/>
        </authorList>
    </citation>
    <scope>NUCLEOTIDE SEQUENCE [LARGE SCALE GENOMIC DNA]</scope>
    <source>
        <strain evidence="6 7">DSM 43850</strain>
    </source>
</reference>
<feature type="domain" description="ANTAR" evidence="5">
    <location>
        <begin position="151"/>
        <end position="212"/>
    </location>
</feature>
<keyword evidence="4" id="KW-0804">Transcription</keyword>
<evidence type="ECO:0000256" key="4">
    <source>
        <dbReference type="ARBA" id="ARBA00023163"/>
    </source>
</evidence>
<dbReference type="SUPFAM" id="SSF55781">
    <property type="entry name" value="GAF domain-like"/>
    <property type="match status" value="1"/>
</dbReference>
<accession>A0ABR6BV06</accession>